<accession>A0A4R5Q6W6</accession>
<evidence type="ECO:0000313" key="2">
    <source>
        <dbReference type="Proteomes" id="UP000295096"/>
    </source>
</evidence>
<dbReference type="AlphaFoldDB" id="A0A4R5Q6W6"/>
<proteinExistence type="predicted"/>
<name>A0A4R5Q6W6_9PROT</name>
<dbReference type="EMBL" id="SMSJ01000134">
    <property type="protein sequence ID" value="TDH58293.1"/>
    <property type="molecule type" value="Genomic_DNA"/>
</dbReference>
<reference evidence="1 2" key="1">
    <citation type="journal article" date="2016" name="J. Microbiol.">
        <title>Dankookia rubra gen. nov., sp. nov., an alphaproteobacterium isolated from sediment of a shallow stream.</title>
        <authorList>
            <person name="Kim W.H."/>
            <person name="Kim D.H."/>
            <person name="Kang K."/>
            <person name="Ahn T.Y."/>
        </authorList>
    </citation>
    <scope>NUCLEOTIDE SEQUENCE [LARGE SCALE GENOMIC DNA]</scope>
    <source>
        <strain evidence="1 2">JCM30602</strain>
    </source>
</reference>
<organism evidence="1 2">
    <name type="scientific">Dankookia rubra</name>
    <dbReference type="NCBI Taxonomy" id="1442381"/>
    <lineage>
        <taxon>Bacteria</taxon>
        <taxon>Pseudomonadati</taxon>
        <taxon>Pseudomonadota</taxon>
        <taxon>Alphaproteobacteria</taxon>
        <taxon>Acetobacterales</taxon>
        <taxon>Roseomonadaceae</taxon>
        <taxon>Dankookia</taxon>
    </lineage>
</organism>
<evidence type="ECO:0000313" key="1">
    <source>
        <dbReference type="EMBL" id="TDH58293.1"/>
    </source>
</evidence>
<keyword evidence="2" id="KW-1185">Reference proteome</keyword>
<evidence type="ECO:0008006" key="3">
    <source>
        <dbReference type="Google" id="ProtNLM"/>
    </source>
</evidence>
<sequence>MPMEPEDIADFAAGMGGGPGPEDIANGAAALAAALVREAVAFASVAASLRQAAAVTPGDPTGGPLSDIRRQRGAMAASGEAAIKAALLLDAAEAIGAGGDPAMLAGQIAAAAKRAAVLPAALVPPLRAAALSLATDDGAARIAAATIAAEIAAAHGRAR</sequence>
<protein>
    <recommendedName>
        <fullName evidence="3">Cyclodeaminase/cyclohydrolase domain-containing protein</fullName>
    </recommendedName>
</protein>
<comment type="caution">
    <text evidence="1">The sequence shown here is derived from an EMBL/GenBank/DDBJ whole genome shotgun (WGS) entry which is preliminary data.</text>
</comment>
<gene>
    <name evidence="1" type="ORF">E2C06_33320</name>
</gene>
<dbReference type="Proteomes" id="UP000295096">
    <property type="component" value="Unassembled WGS sequence"/>
</dbReference>
<dbReference type="RefSeq" id="WP_133292868.1">
    <property type="nucleotide sequence ID" value="NZ_SMSJ01000134.1"/>
</dbReference>